<evidence type="ECO:0000313" key="1">
    <source>
        <dbReference type="EMBL" id="ADE53350.1"/>
    </source>
</evidence>
<dbReference type="RefSeq" id="WP_013042076.1">
    <property type="nucleotide sequence ID" value="NC_014008.1"/>
</dbReference>
<dbReference type="HOGENOM" id="CLU_1364257_0_0_0"/>
<proteinExistence type="predicted"/>
<name>D5EME4_CORAD</name>
<dbReference type="EMBL" id="CP001998">
    <property type="protein sequence ID" value="ADE53350.1"/>
    <property type="molecule type" value="Genomic_DNA"/>
</dbReference>
<dbReference type="Proteomes" id="UP000000925">
    <property type="component" value="Chromosome"/>
</dbReference>
<protein>
    <submittedName>
        <fullName evidence="1">Uncharacterized protein</fullName>
    </submittedName>
</protein>
<organism evidence="1 3">
    <name type="scientific">Coraliomargarita akajimensis (strain DSM 45221 / IAM 15411 / JCM 23193 / KCTC 12865 / 04OKA010-24)</name>
    <dbReference type="NCBI Taxonomy" id="583355"/>
    <lineage>
        <taxon>Bacteria</taxon>
        <taxon>Pseudomonadati</taxon>
        <taxon>Verrucomicrobiota</taxon>
        <taxon>Opitutia</taxon>
        <taxon>Puniceicoccales</taxon>
        <taxon>Coraliomargaritaceae</taxon>
        <taxon>Coraliomargarita</taxon>
    </lineage>
</organism>
<dbReference type="STRING" id="583355.Caka_0325"/>
<reference evidence="1 3" key="1">
    <citation type="journal article" date="2010" name="Stand. Genomic Sci.">
        <title>Complete genome sequence of Coraliomargarita akajimensis type strain (04OKA010-24).</title>
        <authorList>
            <person name="Mavromatis K."/>
            <person name="Abt B."/>
            <person name="Brambilla E."/>
            <person name="Lapidus A."/>
            <person name="Copeland A."/>
            <person name="Deshpande S."/>
            <person name="Nolan M."/>
            <person name="Lucas S."/>
            <person name="Tice H."/>
            <person name="Cheng J.F."/>
            <person name="Han C."/>
            <person name="Detter J.C."/>
            <person name="Woyke T."/>
            <person name="Goodwin L."/>
            <person name="Pitluck S."/>
            <person name="Held B."/>
            <person name="Brettin T."/>
            <person name="Tapia R."/>
            <person name="Ivanova N."/>
            <person name="Mikhailova N."/>
            <person name="Pati A."/>
            <person name="Liolios K."/>
            <person name="Chen A."/>
            <person name="Palaniappan K."/>
            <person name="Land M."/>
            <person name="Hauser L."/>
            <person name="Chang Y.J."/>
            <person name="Jeffries C.D."/>
            <person name="Rohde M."/>
            <person name="Goker M."/>
            <person name="Bristow J."/>
            <person name="Eisen J.A."/>
            <person name="Markowitz V."/>
            <person name="Hugenholtz P."/>
            <person name="Klenk H.P."/>
            <person name="Kyrpides N.C."/>
        </authorList>
    </citation>
    <scope>NUCLEOTIDE SEQUENCE [LARGE SCALE GENOMIC DNA]</scope>
    <source>
        <strain evidence="1">DSM 45221</strain>
        <strain evidence="3">DSM 45221 / IAM 15411 / JCM 23193 / KCTC 12865</strain>
    </source>
</reference>
<dbReference type="OrthoDB" id="1550638at2"/>
<dbReference type="eggNOG" id="ENOG50335AY">
    <property type="taxonomic scope" value="Bacteria"/>
</dbReference>
<accession>D5EME4</accession>
<sequence>MRIQEDTAQAIGVALNEATLLGMEWSPEKSLVWSTFSVLTLPEVGPEPEDRRVVLSFENVGRIAMSYRKGFWNDYEAEVIRIKENEILEVIQSFGGQPIYGWEFINTEENELAKWEEKLSLEILNPTGSTTNRISLFQEGATESKHLDIWIWFESFRILNPQTEEISVSDFTEGGKRWWDALHAGDPRTDNHGIIPGKPE</sequence>
<dbReference type="EMBL" id="CP001998">
    <property type="protein sequence ID" value="ADE55916.1"/>
    <property type="molecule type" value="Genomic_DNA"/>
</dbReference>
<evidence type="ECO:0000313" key="2">
    <source>
        <dbReference type="EMBL" id="ADE55916.1"/>
    </source>
</evidence>
<dbReference type="KEGG" id="caa:Caka_0325"/>
<keyword evidence="3" id="KW-1185">Reference proteome</keyword>
<dbReference type="KEGG" id="caa:Caka_2903"/>
<dbReference type="AlphaFoldDB" id="D5EME4"/>
<gene>
    <name evidence="1" type="ordered locus">Caka_0325</name>
    <name evidence="2" type="ordered locus">Caka_2903</name>
</gene>
<evidence type="ECO:0000313" key="3">
    <source>
        <dbReference type="Proteomes" id="UP000000925"/>
    </source>
</evidence>